<gene>
    <name evidence="1" type="ORF">J8C05_08665</name>
</gene>
<sequence>MTEDLIKEAYGEVKQQCRVDLKSNAAGCAILQLALKSLTFLVNECQQTNLVSCVPEKKYFSFRKDNIVARPANKEFFLLCPDAVSRLWERWQAETITTVEFGQLTYTVALAPCLALEIFDRQNKKGPATFFECYVGHLFARAVSVNPTKRARLPVHGRDVLMTMDFLMDIGRKKVHLPVKMSSRERVVQAWAHQRLLNEAYRSHAYQGIMVLFSETKLDSRSLKVVEICVPDQWLVYQSLLARMDRIYYFDIPVRYQKLMQQFPNLISIKQFGEFFSEREEILHS</sequence>
<protein>
    <recommendedName>
        <fullName evidence="3">WYL domain-containing protein</fullName>
    </recommendedName>
</protein>
<accession>A0ABX8AYZ3</accession>
<evidence type="ECO:0000313" key="2">
    <source>
        <dbReference type="Proteomes" id="UP000677668"/>
    </source>
</evidence>
<name>A0ABX8AYZ3_9BACT</name>
<reference evidence="1 2" key="1">
    <citation type="submission" date="2021-03" db="EMBL/GenBank/DDBJ databases">
        <title>Genomic and phenotypic characterization of Chloracidobacterium isolates provides evidence for multiple species.</title>
        <authorList>
            <person name="Saini M.K."/>
            <person name="Costas A.M.G."/>
            <person name="Tank M."/>
            <person name="Bryant D.A."/>
        </authorList>
    </citation>
    <scope>NUCLEOTIDE SEQUENCE [LARGE SCALE GENOMIC DNA]</scope>
    <source>
        <strain evidence="1 2">N</strain>
    </source>
</reference>
<organism evidence="1 2">
    <name type="scientific">Chloracidobacterium sp. N</name>
    <dbReference type="NCBI Taxonomy" id="2821540"/>
    <lineage>
        <taxon>Bacteria</taxon>
        <taxon>Pseudomonadati</taxon>
        <taxon>Acidobacteriota</taxon>
        <taxon>Terriglobia</taxon>
        <taxon>Terriglobales</taxon>
        <taxon>Acidobacteriaceae</taxon>
        <taxon>Chloracidobacterium</taxon>
        <taxon>Chloracidobacterium aggregatum</taxon>
    </lineage>
</organism>
<dbReference type="EMBL" id="CP072642">
    <property type="protein sequence ID" value="QUV93438.1"/>
    <property type="molecule type" value="Genomic_DNA"/>
</dbReference>
<keyword evidence="2" id="KW-1185">Reference proteome</keyword>
<evidence type="ECO:0000313" key="1">
    <source>
        <dbReference type="EMBL" id="QUV93438.1"/>
    </source>
</evidence>
<dbReference type="RefSeq" id="WP_211421818.1">
    <property type="nucleotide sequence ID" value="NZ_CP072642.1"/>
</dbReference>
<dbReference type="Proteomes" id="UP000677668">
    <property type="component" value="Chromosome 1"/>
</dbReference>
<proteinExistence type="predicted"/>
<evidence type="ECO:0008006" key="3">
    <source>
        <dbReference type="Google" id="ProtNLM"/>
    </source>
</evidence>